<dbReference type="EC" id="2.7.12.2" evidence="16"/>
<evidence type="ECO:0000259" key="24">
    <source>
        <dbReference type="PROSITE" id="PS50011"/>
    </source>
</evidence>
<dbReference type="InterPro" id="IPR039032">
    <property type="entry name" value="Rim-like"/>
</dbReference>
<comment type="catalytic activity">
    <reaction evidence="18">
        <text>L-threonyl-[protein] + ATP = O-phospho-L-threonyl-[protein] + ADP + H(+)</text>
        <dbReference type="Rhea" id="RHEA:46608"/>
        <dbReference type="Rhea" id="RHEA-COMP:11060"/>
        <dbReference type="Rhea" id="RHEA-COMP:11605"/>
        <dbReference type="ChEBI" id="CHEBI:15378"/>
        <dbReference type="ChEBI" id="CHEBI:30013"/>
        <dbReference type="ChEBI" id="CHEBI:30616"/>
        <dbReference type="ChEBI" id="CHEBI:61977"/>
        <dbReference type="ChEBI" id="CHEBI:456216"/>
        <dbReference type="EC" id="2.7.12.2"/>
    </reaction>
</comment>
<dbReference type="FunFam" id="2.60.40.150:FF:000003">
    <property type="entry name" value="Regulating synaptic membrane exocytosis protein 2"/>
    <property type="match status" value="1"/>
</dbReference>
<keyword evidence="12" id="KW-0067">ATP-binding</keyword>
<evidence type="ECO:0000313" key="28">
    <source>
        <dbReference type="EMBL" id="RWS06052.1"/>
    </source>
</evidence>
<evidence type="ECO:0000313" key="29">
    <source>
        <dbReference type="Proteomes" id="UP000285301"/>
    </source>
</evidence>
<dbReference type="Pfam" id="PF00168">
    <property type="entry name" value="C2"/>
    <property type="match status" value="2"/>
</dbReference>
<sequence>MSSIASVQQRLHKLELTLKEETEASNSPRRRSMDSATKSNATHLRGHSTLAAAANAAVGSSQHHHHHPNYNRSLSSAAHKTSFNNNQLVNAHCLSPRPRPKALPIGKMGSPVRPHSPSYHPKTLNFNKPGSIPNSGYVYGDDNVKLSERFKQNYTLFLEGKNDLKYMEELGSGSCGHVAKMYHIPTRKMIAVKQMRRSGNEDETKRIAMDLEVLLKCYSCEYIVQCCGYLIKDTEVWICMELMATCFDKLLKKLRQPIPEPILGKVAVATVKALHYLKENHGVIHRDVKPSNILLSENGNIKLCDFGISGRLVDSKAKTRQAGCAAYMAPERIDPPNPLKPSYDIRADVWSLGISLVELATGSFPYSECKTDFEVLTKIIETEPPSLPNNGHFSLEFCTFVKSCLMKDYKERPKYKKLLEHPFIKLYETRKVDVAAWYRMVTQPEAPRRSNMGSVSPISMVPDLSHLTDEERKIIESVILRQKKEEEKEAEVLKKKQDEVLALEAMIRKRNEEKKKLGLGLDATCQICLKTKFADGVGHICSYCSVRCCARCGGKVSLRSNKIIWVCILCRKKQELLIKTGQWMHSSMASKLRQLEAEGNGDEISVGTFDKKPRLEKRLSAEKELYGRRGSLGLPSRPMPSRELRRQFSQETPRQTQESRRAMIPWSDTIARIPCDKDMPSERTLPSLPSHTQRLMPEIPSEKITFRRTKPIIEPDSPLLAGSNRSVKTLTNDPRKQRSLEPQKSWELSDRESKQTREGYQMTQYSKQLPATPLQTDVSGNVTIVPSELIDNRRNIKRQLFSSNGYQRKNHLDPSSALTVSSDRYRILPNGATHRSADDAVIRNDSLSSDQSENVRPSPPKPHKFRGKGKKLQQQFSFSSSDEEFRSTPECSTEEDLENYKCQRTLKREEILDAKIKRFLAHPITWKPSHDGTKLIGHMILKKNLSEDAGSGSSAAILGLKVIGGRITESGRLGAVIEKVKKGSIADNVGRLRPGDEVLEWNGRSLQGKTYEEVYDIIAESKPEPQVELIVSRPIRKPAIPVESSRMFQEEQFMSRSRISRRHTDVNIPGSRYPKTETFFRQTSLGSQLPRSRVRISRSSTISGRLQVKLWYDIQTLQLLVTVISAVELPPRSNGQPRNTFCKILLLPDKSEKSKRRTKTIVATNEPKWNQTFVYSPLRRSDLKTKALEITLWDYDRFGMNEFLGEVFIELATAPLDDEGEWYLLETHEETVAQLQQQQKLYLLPSDHLSPPSTISRLSDSDLSELDFIDYDSEMGLNTSRESWHGLLADTSQSSFGSNSSPPLMFDDHRRRSIGRSYDYYHAHPQLPYYSSEGRSKGRHGLLDIASTSLPSRFDTGMFHRIRPEFRKSSSQPSRSLSPPSLRPHSPSVGNILLSKPIAASPTETVSKKRQLPQIPLTRRSSRERDQMTLNLEGKARQWKSSLSHRRSTEAMTPVGMYSDSEINTRPVYDRLFYAHPHQRQSSHIRGRGRERRQSVLYSPEPSDTEQVKQRLSGRRPSVRDHPSIERRDSKQEKQESRTHRDRSGSKSLQTKVATGGESGEESEASSKVSVTSAFSTLSERPKGPRTLGQFTSRMQSYGPVHPPRTSIAIEKSLEEENQEEKLEDSASLTMAASGKTEGDKSSVGSPDKARSEPGAGSTSGTKTSKGASSSGALTKAKSSSTSQLSVSAKQRGNVFNSFACIPFEPKGHKKRLGFRRKQATSFSVHRSEEVAPEEIKHLVKQGSSVSSDGEGSLSDSRIVSRYRSGIRRSQELCPKWVPLRLAPEGEVSNFVEGLGPGQLVGRQALASPNLGDIQLSICDRKGNLEVEVIRARGLQPKPGAKLLPAPYVKVYLVKNRKCISKAKTSIARRTLDPLYQQQLVFHQDYRGCILQVTVWGDYGRMEKKVFMGVVQIVLDDLNLSNIVIGWFKLFHPSSLISLPPGTSRNQMMSSDSFC</sequence>
<evidence type="ECO:0000256" key="21">
    <source>
        <dbReference type="SAM" id="Coils"/>
    </source>
</evidence>
<dbReference type="SMART" id="SM00220">
    <property type="entry name" value="S_TKc"/>
    <property type="match status" value="1"/>
</dbReference>
<evidence type="ECO:0000256" key="4">
    <source>
        <dbReference type="ARBA" id="ARBA00022679"/>
    </source>
</evidence>
<feature type="domain" description="C2" evidence="23">
    <location>
        <begin position="1810"/>
        <end position="1928"/>
    </location>
</feature>
<dbReference type="PANTHER" id="PTHR12157">
    <property type="entry name" value="REGULATING SYNAPTIC MEMBRANE EXOCYTOSIS PROTEIN"/>
    <property type="match status" value="1"/>
</dbReference>
<dbReference type="InterPro" id="IPR008271">
    <property type="entry name" value="Ser/Thr_kinase_AS"/>
</dbReference>
<dbReference type="InterPro" id="IPR011009">
    <property type="entry name" value="Kinase-like_dom_sf"/>
</dbReference>
<keyword evidence="6" id="KW-0677">Repeat</keyword>
<evidence type="ECO:0000256" key="2">
    <source>
        <dbReference type="ARBA" id="ARBA00022527"/>
    </source>
</evidence>
<feature type="coiled-coil region" evidence="21">
    <location>
        <begin position="483"/>
        <end position="513"/>
    </location>
</feature>
<organism evidence="28 29">
    <name type="scientific">Dinothrombium tinctorium</name>
    <dbReference type="NCBI Taxonomy" id="1965070"/>
    <lineage>
        <taxon>Eukaryota</taxon>
        <taxon>Metazoa</taxon>
        <taxon>Ecdysozoa</taxon>
        <taxon>Arthropoda</taxon>
        <taxon>Chelicerata</taxon>
        <taxon>Arachnida</taxon>
        <taxon>Acari</taxon>
        <taxon>Acariformes</taxon>
        <taxon>Trombidiformes</taxon>
        <taxon>Prostigmata</taxon>
        <taxon>Anystina</taxon>
        <taxon>Parasitengona</taxon>
        <taxon>Trombidioidea</taxon>
        <taxon>Trombidiidae</taxon>
        <taxon>Dinothrombium</taxon>
    </lineage>
</organism>
<evidence type="ECO:0000256" key="19">
    <source>
        <dbReference type="ARBA" id="ARBA00051693"/>
    </source>
</evidence>
<evidence type="ECO:0000259" key="25">
    <source>
        <dbReference type="PROSITE" id="PS50106"/>
    </source>
</evidence>
<feature type="region of interest" description="Disordered" evidence="22">
    <location>
        <begin position="846"/>
        <end position="896"/>
    </location>
</feature>
<dbReference type="InterPro" id="IPR001478">
    <property type="entry name" value="PDZ"/>
</dbReference>
<keyword evidence="7" id="KW-0547">Nucleotide-binding</keyword>
<accession>A0A3S3NU05</accession>
<dbReference type="CDD" id="cd06618">
    <property type="entry name" value="PKc_MKK7"/>
    <property type="match status" value="1"/>
</dbReference>
<dbReference type="GO" id="GO:0048167">
    <property type="term" value="P:regulation of synaptic plasticity"/>
    <property type="evidence" value="ECO:0007669"/>
    <property type="project" value="TreeGrafter"/>
</dbReference>
<evidence type="ECO:0000256" key="10">
    <source>
        <dbReference type="ARBA" id="ARBA00022782"/>
    </source>
</evidence>
<evidence type="ECO:0000256" key="6">
    <source>
        <dbReference type="ARBA" id="ARBA00022737"/>
    </source>
</evidence>
<evidence type="ECO:0000256" key="1">
    <source>
        <dbReference type="ARBA" id="ARBA00005490"/>
    </source>
</evidence>
<dbReference type="InterPro" id="IPR010911">
    <property type="entry name" value="Rab_BD"/>
</dbReference>
<dbReference type="InterPro" id="IPR054386">
    <property type="entry name" value="RIM_Znf"/>
</dbReference>
<dbReference type="InterPro" id="IPR000719">
    <property type="entry name" value="Prot_kinase_dom"/>
</dbReference>
<dbReference type="GO" id="GO:0005524">
    <property type="term" value="F:ATP binding"/>
    <property type="evidence" value="ECO:0007669"/>
    <property type="project" value="UniProtKB-KW"/>
</dbReference>
<name>A0A3S3NU05_9ACAR</name>
<dbReference type="GO" id="GO:0048791">
    <property type="term" value="P:calcium ion-regulated exocytosis of neurotransmitter"/>
    <property type="evidence" value="ECO:0007669"/>
    <property type="project" value="TreeGrafter"/>
</dbReference>
<dbReference type="GO" id="GO:0004708">
    <property type="term" value="F:MAP kinase kinase activity"/>
    <property type="evidence" value="ECO:0007669"/>
    <property type="project" value="UniProtKB-EC"/>
</dbReference>
<dbReference type="FunFam" id="3.30.200.20:FF:000040">
    <property type="entry name" value="Dual specificity mitogen-activated protein kinase kinase"/>
    <property type="match status" value="1"/>
</dbReference>
<dbReference type="CDD" id="cd04028">
    <property type="entry name" value="C2B_RIM1alpha"/>
    <property type="match status" value="1"/>
</dbReference>
<dbReference type="GO" id="GO:0008270">
    <property type="term" value="F:zinc ion binding"/>
    <property type="evidence" value="ECO:0007669"/>
    <property type="project" value="UniProtKB-KW"/>
</dbReference>
<keyword evidence="3" id="KW-0597">Phosphoprotein</keyword>
<dbReference type="GO" id="GO:0031267">
    <property type="term" value="F:small GTPase binding"/>
    <property type="evidence" value="ECO:0007669"/>
    <property type="project" value="InterPro"/>
</dbReference>
<dbReference type="OrthoDB" id="420032at2759"/>
<evidence type="ECO:0000256" key="22">
    <source>
        <dbReference type="SAM" id="MobiDB-lite"/>
    </source>
</evidence>
<dbReference type="InterPro" id="IPR035892">
    <property type="entry name" value="C2_domain_sf"/>
</dbReference>
<dbReference type="GO" id="GO:0042734">
    <property type="term" value="C:presynaptic membrane"/>
    <property type="evidence" value="ECO:0007669"/>
    <property type="project" value="TreeGrafter"/>
</dbReference>
<feature type="compositionally biased region" description="Basic residues" evidence="22">
    <location>
        <begin position="861"/>
        <end position="871"/>
    </location>
</feature>
<dbReference type="SUPFAM" id="SSF57903">
    <property type="entry name" value="FYVE/PHD zinc finger"/>
    <property type="match status" value="1"/>
</dbReference>
<evidence type="ECO:0000256" key="7">
    <source>
        <dbReference type="ARBA" id="ARBA00022741"/>
    </source>
</evidence>
<feature type="domain" description="RabBD" evidence="27">
    <location>
        <begin position="461"/>
        <end position="587"/>
    </location>
</feature>
<keyword evidence="13" id="KW-0770">Synapse</keyword>
<dbReference type="SMART" id="SM00228">
    <property type="entry name" value="PDZ"/>
    <property type="match status" value="1"/>
</dbReference>
<dbReference type="Gene3D" id="1.10.510.10">
    <property type="entry name" value="Transferase(Phosphotransferase) domain 1"/>
    <property type="match status" value="1"/>
</dbReference>
<dbReference type="InterPro" id="IPR017455">
    <property type="entry name" value="Znf_FYVE-rel"/>
</dbReference>
<keyword evidence="9" id="KW-0418">Kinase</keyword>
<feature type="region of interest" description="Disordered" evidence="22">
    <location>
        <begin position="16"/>
        <end position="42"/>
    </location>
</feature>
<dbReference type="STRING" id="1965070.A0A3S3NU05"/>
<dbReference type="Pfam" id="PF22601">
    <property type="entry name" value="RIM2a_ZnF"/>
    <property type="match status" value="1"/>
</dbReference>
<evidence type="ECO:0000256" key="5">
    <source>
        <dbReference type="ARBA" id="ARBA00022723"/>
    </source>
</evidence>
<evidence type="ECO:0000256" key="20">
    <source>
        <dbReference type="PROSITE-ProRule" id="PRU00091"/>
    </source>
</evidence>
<dbReference type="Gene3D" id="2.60.40.150">
    <property type="entry name" value="C2 domain"/>
    <property type="match status" value="2"/>
</dbReference>
<dbReference type="Gene3D" id="2.30.42.10">
    <property type="match status" value="1"/>
</dbReference>
<gene>
    <name evidence="28" type="ORF">B4U79_14968</name>
</gene>
<dbReference type="PROSITE" id="PS50106">
    <property type="entry name" value="PDZ"/>
    <property type="match status" value="1"/>
</dbReference>
<dbReference type="InterPro" id="IPR036034">
    <property type="entry name" value="PDZ_sf"/>
</dbReference>
<keyword evidence="5" id="KW-0479">Metal-binding</keyword>
<evidence type="ECO:0000256" key="11">
    <source>
        <dbReference type="ARBA" id="ARBA00022833"/>
    </source>
</evidence>
<dbReference type="SUPFAM" id="SSF50156">
    <property type="entry name" value="PDZ domain-like"/>
    <property type="match status" value="1"/>
</dbReference>
<feature type="domain" description="C2" evidence="23">
    <location>
        <begin position="1102"/>
        <end position="1224"/>
    </location>
</feature>
<feature type="compositionally biased region" description="Basic and acidic residues" evidence="22">
    <location>
        <begin position="747"/>
        <end position="757"/>
    </location>
</feature>
<dbReference type="Pfam" id="PF00069">
    <property type="entry name" value="Pkinase"/>
    <property type="match status" value="1"/>
</dbReference>
<dbReference type="FunFam" id="2.30.42.10:FF:000003">
    <property type="entry name" value="Regulating synaptic membrane exocytosis protein 1, putative"/>
    <property type="match status" value="1"/>
</dbReference>
<dbReference type="Gene3D" id="3.30.200.20">
    <property type="entry name" value="Phosphorylase Kinase, domain 1"/>
    <property type="match status" value="1"/>
</dbReference>
<comment type="subcellular location">
    <subcellularLocation>
        <location evidence="14">Synapse</location>
    </subcellularLocation>
</comment>
<keyword evidence="21" id="KW-0175">Coiled coil</keyword>
<dbReference type="GO" id="GO:0010508">
    <property type="term" value="P:positive regulation of autophagy"/>
    <property type="evidence" value="ECO:0007669"/>
    <property type="project" value="UniProtKB-ARBA"/>
</dbReference>
<dbReference type="InterPro" id="IPR011011">
    <property type="entry name" value="Znf_FYVE_PHD"/>
</dbReference>
<keyword evidence="8 20" id="KW-0863">Zinc-finger</keyword>
<feature type="compositionally biased region" description="Polar residues" evidence="22">
    <location>
        <begin position="723"/>
        <end position="732"/>
    </location>
</feature>
<proteinExistence type="inferred from homology"/>
<feature type="compositionally biased region" description="Basic residues" evidence="22">
    <location>
        <begin position="1478"/>
        <end position="1491"/>
    </location>
</feature>
<dbReference type="InterPro" id="IPR000008">
    <property type="entry name" value="C2_dom"/>
</dbReference>
<feature type="region of interest" description="Disordered" evidence="22">
    <location>
        <begin position="1478"/>
        <end position="1689"/>
    </location>
</feature>
<dbReference type="SUPFAM" id="SSF49562">
    <property type="entry name" value="C2 domain (Calcium/lipid-binding domain, CaLB)"/>
    <property type="match status" value="2"/>
</dbReference>
<dbReference type="PROSITE" id="PS50916">
    <property type="entry name" value="RABBD"/>
    <property type="match status" value="1"/>
</dbReference>
<dbReference type="GO" id="GO:0006886">
    <property type="term" value="P:intracellular protein transport"/>
    <property type="evidence" value="ECO:0007669"/>
    <property type="project" value="InterPro"/>
</dbReference>
<feature type="compositionally biased region" description="Basic and acidic residues" evidence="22">
    <location>
        <begin position="1612"/>
        <end position="1625"/>
    </location>
</feature>
<dbReference type="GO" id="GO:0030154">
    <property type="term" value="P:cell differentiation"/>
    <property type="evidence" value="ECO:0007669"/>
    <property type="project" value="UniProtKB-KW"/>
</dbReference>
<dbReference type="InterPro" id="IPR041489">
    <property type="entry name" value="PDZ_6"/>
</dbReference>
<evidence type="ECO:0000256" key="18">
    <source>
        <dbReference type="ARBA" id="ARBA00049299"/>
    </source>
</evidence>
<evidence type="ECO:0000259" key="27">
    <source>
        <dbReference type="PROSITE" id="PS50916"/>
    </source>
</evidence>
<evidence type="ECO:0000256" key="17">
    <source>
        <dbReference type="ARBA" id="ARBA00049014"/>
    </source>
</evidence>
<keyword evidence="11" id="KW-0862">Zinc</keyword>
<evidence type="ECO:0000256" key="16">
    <source>
        <dbReference type="ARBA" id="ARBA00038999"/>
    </source>
</evidence>
<dbReference type="GO" id="GO:0050806">
    <property type="term" value="P:positive regulation of synaptic transmission"/>
    <property type="evidence" value="ECO:0007669"/>
    <property type="project" value="TreeGrafter"/>
</dbReference>
<keyword evidence="4" id="KW-0808">Transferase</keyword>
<dbReference type="PROSITE" id="PS50178">
    <property type="entry name" value="ZF_FYVE"/>
    <property type="match status" value="1"/>
</dbReference>
<feature type="compositionally biased region" description="Basic and acidic residues" evidence="22">
    <location>
        <begin position="1518"/>
        <end position="1545"/>
    </location>
</feature>
<dbReference type="SUPFAM" id="SSF56112">
    <property type="entry name" value="Protein kinase-like (PK-like)"/>
    <property type="match status" value="1"/>
</dbReference>
<dbReference type="GO" id="GO:0004674">
    <property type="term" value="F:protein serine/threonine kinase activity"/>
    <property type="evidence" value="ECO:0007669"/>
    <property type="project" value="UniProtKB-KW"/>
</dbReference>
<protein>
    <recommendedName>
        <fullName evidence="16">mitogen-activated protein kinase kinase</fullName>
        <ecNumber evidence="16">2.7.12.2</ecNumber>
    </recommendedName>
</protein>
<evidence type="ECO:0000256" key="14">
    <source>
        <dbReference type="ARBA" id="ARBA00034103"/>
    </source>
</evidence>
<comment type="catalytic activity">
    <reaction evidence="19">
        <text>L-tyrosyl-[protein] + ATP = O-phospho-L-tyrosyl-[protein] + ADP + H(+)</text>
        <dbReference type="Rhea" id="RHEA:10596"/>
        <dbReference type="Rhea" id="RHEA-COMP:10136"/>
        <dbReference type="Rhea" id="RHEA-COMP:20101"/>
        <dbReference type="ChEBI" id="CHEBI:15378"/>
        <dbReference type="ChEBI" id="CHEBI:30616"/>
        <dbReference type="ChEBI" id="CHEBI:46858"/>
        <dbReference type="ChEBI" id="CHEBI:61978"/>
        <dbReference type="ChEBI" id="CHEBI:456216"/>
        <dbReference type="EC" id="2.7.12.2"/>
    </reaction>
</comment>
<feature type="domain" description="FYVE-type" evidence="26">
    <location>
        <begin position="525"/>
        <end position="575"/>
    </location>
</feature>
<dbReference type="PROSITE" id="PS00108">
    <property type="entry name" value="PROTEIN_KINASE_ST"/>
    <property type="match status" value="1"/>
</dbReference>
<dbReference type="Gene3D" id="3.30.40.10">
    <property type="entry name" value="Zinc/RING finger domain, C3HC4 (zinc finger)"/>
    <property type="match status" value="1"/>
</dbReference>
<feature type="domain" description="Protein kinase" evidence="24">
    <location>
        <begin position="164"/>
        <end position="424"/>
    </location>
</feature>
<dbReference type="GO" id="GO:0044325">
    <property type="term" value="F:transmembrane transporter binding"/>
    <property type="evidence" value="ECO:0007669"/>
    <property type="project" value="TreeGrafter"/>
</dbReference>
<reference evidence="28 29" key="1">
    <citation type="journal article" date="2018" name="Gigascience">
        <title>Genomes of trombidid mites reveal novel predicted allergens and laterally-transferred genes associated with secondary metabolism.</title>
        <authorList>
            <person name="Dong X."/>
            <person name="Chaisiri K."/>
            <person name="Xia D."/>
            <person name="Armstrong S.D."/>
            <person name="Fang Y."/>
            <person name="Donnelly M.J."/>
            <person name="Kadowaki T."/>
            <person name="McGarry J.W."/>
            <person name="Darby A.C."/>
            <person name="Makepeace B.L."/>
        </authorList>
    </citation>
    <scope>NUCLEOTIDE SEQUENCE [LARGE SCALE GENOMIC DNA]</scope>
    <source>
        <strain evidence="28">UoL-WK</strain>
    </source>
</reference>
<comment type="similarity">
    <text evidence="1">Belongs to the protein kinase superfamily. AGC Ser/Thr protein kinase family. PKC subfamily.</text>
</comment>
<dbReference type="PROSITE" id="PS50011">
    <property type="entry name" value="PROTEIN_KINASE_DOM"/>
    <property type="match status" value="1"/>
</dbReference>
<keyword evidence="29" id="KW-1185">Reference proteome</keyword>
<dbReference type="FunFam" id="2.60.40.150:FF:000001">
    <property type="entry name" value="Regulating synaptic membrane exocytosis 3, isoform CRA_a"/>
    <property type="match status" value="1"/>
</dbReference>
<keyword evidence="2" id="KW-0723">Serine/threonine-protein kinase</keyword>
<comment type="caution">
    <text evidence="28">The sequence shown here is derived from an EMBL/GenBank/DDBJ whole genome shotgun (WGS) entry which is preliminary data.</text>
</comment>
<dbReference type="GO" id="GO:0048788">
    <property type="term" value="C:cytoskeleton of presynaptic active zone"/>
    <property type="evidence" value="ECO:0007669"/>
    <property type="project" value="TreeGrafter"/>
</dbReference>
<dbReference type="SMART" id="SM00239">
    <property type="entry name" value="C2"/>
    <property type="match status" value="2"/>
</dbReference>
<evidence type="ECO:0000256" key="15">
    <source>
        <dbReference type="ARBA" id="ARBA00038035"/>
    </source>
</evidence>
<comment type="catalytic activity">
    <reaction evidence="17">
        <text>L-seryl-[protein] + ATP = O-phospho-L-seryl-[protein] + ADP + H(+)</text>
        <dbReference type="Rhea" id="RHEA:17989"/>
        <dbReference type="Rhea" id="RHEA-COMP:9863"/>
        <dbReference type="Rhea" id="RHEA-COMP:11604"/>
        <dbReference type="ChEBI" id="CHEBI:15378"/>
        <dbReference type="ChEBI" id="CHEBI:29999"/>
        <dbReference type="ChEBI" id="CHEBI:30616"/>
        <dbReference type="ChEBI" id="CHEBI:83421"/>
        <dbReference type="ChEBI" id="CHEBI:456216"/>
        <dbReference type="EC" id="2.7.12.2"/>
    </reaction>
</comment>
<feature type="compositionally biased region" description="Polar residues" evidence="22">
    <location>
        <begin position="846"/>
        <end position="855"/>
    </location>
</feature>
<feature type="region of interest" description="Disordered" evidence="22">
    <location>
        <begin position="1364"/>
        <end position="1461"/>
    </location>
</feature>
<dbReference type="CDD" id="cd04031">
    <property type="entry name" value="C2A_RIM1alpha"/>
    <property type="match status" value="1"/>
</dbReference>
<dbReference type="GO" id="GO:0042391">
    <property type="term" value="P:regulation of membrane potential"/>
    <property type="evidence" value="ECO:0007669"/>
    <property type="project" value="TreeGrafter"/>
</dbReference>
<evidence type="ECO:0000256" key="12">
    <source>
        <dbReference type="ARBA" id="ARBA00022840"/>
    </source>
</evidence>
<evidence type="ECO:0000256" key="13">
    <source>
        <dbReference type="ARBA" id="ARBA00023018"/>
    </source>
</evidence>
<evidence type="ECO:0000256" key="8">
    <source>
        <dbReference type="ARBA" id="ARBA00022771"/>
    </source>
</evidence>
<evidence type="ECO:0000259" key="23">
    <source>
        <dbReference type="PROSITE" id="PS50004"/>
    </source>
</evidence>
<evidence type="ECO:0000256" key="3">
    <source>
        <dbReference type="ARBA" id="ARBA00022553"/>
    </source>
</evidence>
<dbReference type="PROSITE" id="PS50004">
    <property type="entry name" value="C2"/>
    <property type="match status" value="2"/>
</dbReference>
<dbReference type="PANTHER" id="PTHR12157:SF21">
    <property type="entry name" value="RAB3 INTERACTING MOLECULE, ISOFORM F"/>
    <property type="match status" value="1"/>
</dbReference>
<feature type="compositionally biased region" description="Low complexity" evidence="22">
    <location>
        <begin position="1655"/>
        <end position="1689"/>
    </location>
</feature>
<dbReference type="Proteomes" id="UP000285301">
    <property type="component" value="Unassembled WGS sequence"/>
</dbReference>
<comment type="similarity">
    <text evidence="15">Belongs to the protein kinase superfamily. STE Ser/Thr protein kinase family. MAP kinase kinase subfamily.</text>
</comment>
<feature type="compositionally biased region" description="Low complexity" evidence="22">
    <location>
        <begin position="1369"/>
        <end position="1388"/>
    </location>
</feature>
<dbReference type="FunFam" id="1.10.510.10:FF:000432">
    <property type="entry name" value="mitogen-activated protein kinase kinase 3"/>
    <property type="match status" value="1"/>
</dbReference>
<evidence type="ECO:0000256" key="9">
    <source>
        <dbReference type="ARBA" id="ARBA00022777"/>
    </source>
</evidence>
<dbReference type="Pfam" id="PF17820">
    <property type="entry name" value="PDZ_6"/>
    <property type="match status" value="1"/>
</dbReference>
<feature type="domain" description="PDZ" evidence="25">
    <location>
        <begin position="938"/>
        <end position="1033"/>
    </location>
</feature>
<dbReference type="CDD" id="cd06714">
    <property type="entry name" value="PDZ_RIM-like"/>
    <property type="match status" value="1"/>
</dbReference>
<dbReference type="EMBL" id="NCKU01004367">
    <property type="protein sequence ID" value="RWS06052.1"/>
    <property type="molecule type" value="Genomic_DNA"/>
</dbReference>
<dbReference type="FunFam" id="3.30.40.10:FF:000044">
    <property type="entry name" value="Regulating synaptic membrane exocytosis protein 2"/>
    <property type="match status" value="1"/>
</dbReference>
<feature type="region of interest" description="Disordered" evidence="22">
    <location>
        <begin position="629"/>
        <end position="773"/>
    </location>
</feature>
<dbReference type="GO" id="GO:0043068">
    <property type="term" value="P:positive regulation of programmed cell death"/>
    <property type="evidence" value="ECO:0007669"/>
    <property type="project" value="UniProtKB-ARBA"/>
</dbReference>
<evidence type="ECO:0000259" key="26">
    <source>
        <dbReference type="PROSITE" id="PS50178"/>
    </source>
</evidence>
<feature type="compositionally biased region" description="Polar residues" evidence="22">
    <location>
        <begin position="761"/>
        <end position="773"/>
    </location>
</feature>
<keyword evidence="10" id="KW-0221">Differentiation</keyword>
<dbReference type="InterPro" id="IPR013083">
    <property type="entry name" value="Znf_RING/FYVE/PHD"/>
</dbReference>